<keyword evidence="1" id="KW-0805">Transcription regulation</keyword>
<evidence type="ECO:0000313" key="7">
    <source>
        <dbReference type="Proteomes" id="UP000578077"/>
    </source>
</evidence>
<dbReference type="Gene3D" id="1.10.357.10">
    <property type="entry name" value="Tetracycline Repressor, domain 2"/>
    <property type="match status" value="1"/>
</dbReference>
<reference evidence="6 7" key="1">
    <citation type="submission" date="2020-08" db="EMBL/GenBank/DDBJ databases">
        <title>Sequencing the genomes of 1000 actinobacteria strains.</title>
        <authorList>
            <person name="Klenk H.-P."/>
        </authorList>
    </citation>
    <scope>NUCLEOTIDE SEQUENCE [LARGE SCALE GENOMIC DNA]</scope>
    <source>
        <strain evidence="6 7">DSM 44593</strain>
    </source>
</reference>
<dbReference type="InterPro" id="IPR001647">
    <property type="entry name" value="HTH_TetR"/>
</dbReference>
<dbReference type="EMBL" id="JACHLY010000002">
    <property type="protein sequence ID" value="MBB6000990.1"/>
    <property type="molecule type" value="Genomic_DNA"/>
</dbReference>
<dbReference type="InterPro" id="IPR050109">
    <property type="entry name" value="HTH-type_TetR-like_transc_reg"/>
</dbReference>
<gene>
    <name evidence="6" type="ORF">HNR25_004819</name>
</gene>
<dbReference type="PRINTS" id="PR00455">
    <property type="entry name" value="HTHTETR"/>
</dbReference>
<dbReference type="PROSITE" id="PS01081">
    <property type="entry name" value="HTH_TETR_1"/>
    <property type="match status" value="1"/>
</dbReference>
<dbReference type="Gene3D" id="1.10.10.60">
    <property type="entry name" value="Homeodomain-like"/>
    <property type="match status" value="1"/>
</dbReference>
<dbReference type="GO" id="GO:0000976">
    <property type="term" value="F:transcription cis-regulatory region binding"/>
    <property type="evidence" value="ECO:0007669"/>
    <property type="project" value="TreeGrafter"/>
</dbReference>
<evidence type="ECO:0000256" key="4">
    <source>
        <dbReference type="PROSITE-ProRule" id="PRU00335"/>
    </source>
</evidence>
<comment type="caution">
    <text evidence="6">The sequence shown here is derived from an EMBL/GenBank/DDBJ whole genome shotgun (WGS) entry which is preliminary data.</text>
</comment>
<organism evidence="6 7">
    <name type="scientific">Streptomonospora salina</name>
    <dbReference type="NCBI Taxonomy" id="104205"/>
    <lineage>
        <taxon>Bacteria</taxon>
        <taxon>Bacillati</taxon>
        <taxon>Actinomycetota</taxon>
        <taxon>Actinomycetes</taxon>
        <taxon>Streptosporangiales</taxon>
        <taxon>Nocardiopsidaceae</taxon>
        <taxon>Streptomonospora</taxon>
    </lineage>
</organism>
<accession>A0A841EKY8</accession>
<dbReference type="SUPFAM" id="SSF48498">
    <property type="entry name" value="Tetracyclin repressor-like, C-terminal domain"/>
    <property type="match status" value="1"/>
</dbReference>
<dbReference type="AlphaFoldDB" id="A0A841EKY8"/>
<feature type="domain" description="HTH tetR-type" evidence="5">
    <location>
        <begin position="18"/>
        <end position="78"/>
    </location>
</feature>
<keyword evidence="7" id="KW-1185">Reference proteome</keyword>
<dbReference type="InterPro" id="IPR009057">
    <property type="entry name" value="Homeodomain-like_sf"/>
</dbReference>
<dbReference type="PANTHER" id="PTHR30055">
    <property type="entry name" value="HTH-TYPE TRANSCRIPTIONAL REGULATOR RUTR"/>
    <property type="match status" value="1"/>
</dbReference>
<dbReference type="PROSITE" id="PS50977">
    <property type="entry name" value="HTH_TETR_2"/>
    <property type="match status" value="1"/>
</dbReference>
<name>A0A841EKY8_9ACTN</name>
<keyword evidence="2 4" id="KW-0238">DNA-binding</keyword>
<proteinExistence type="predicted"/>
<keyword evidence="3" id="KW-0804">Transcription</keyword>
<evidence type="ECO:0000256" key="1">
    <source>
        <dbReference type="ARBA" id="ARBA00023015"/>
    </source>
</evidence>
<evidence type="ECO:0000313" key="6">
    <source>
        <dbReference type="EMBL" id="MBB6000990.1"/>
    </source>
</evidence>
<dbReference type="PANTHER" id="PTHR30055:SF234">
    <property type="entry name" value="HTH-TYPE TRANSCRIPTIONAL REGULATOR BETI"/>
    <property type="match status" value="1"/>
</dbReference>
<dbReference type="GO" id="GO:0003700">
    <property type="term" value="F:DNA-binding transcription factor activity"/>
    <property type="evidence" value="ECO:0007669"/>
    <property type="project" value="TreeGrafter"/>
</dbReference>
<protein>
    <submittedName>
        <fullName evidence="6">AcrR family transcriptional regulator</fullName>
    </submittedName>
</protein>
<dbReference type="InterPro" id="IPR036271">
    <property type="entry name" value="Tet_transcr_reg_TetR-rel_C_sf"/>
</dbReference>
<dbReference type="Pfam" id="PF00440">
    <property type="entry name" value="TetR_N"/>
    <property type="match status" value="1"/>
</dbReference>
<feature type="DNA-binding region" description="H-T-H motif" evidence="4">
    <location>
        <begin position="41"/>
        <end position="60"/>
    </location>
</feature>
<evidence type="ECO:0000256" key="2">
    <source>
        <dbReference type="ARBA" id="ARBA00023125"/>
    </source>
</evidence>
<dbReference type="Proteomes" id="UP000578077">
    <property type="component" value="Unassembled WGS sequence"/>
</dbReference>
<dbReference type="SUPFAM" id="SSF46689">
    <property type="entry name" value="Homeodomain-like"/>
    <property type="match status" value="1"/>
</dbReference>
<evidence type="ECO:0000259" key="5">
    <source>
        <dbReference type="PROSITE" id="PS50977"/>
    </source>
</evidence>
<evidence type="ECO:0000256" key="3">
    <source>
        <dbReference type="ARBA" id="ARBA00023163"/>
    </source>
</evidence>
<dbReference type="InterPro" id="IPR023772">
    <property type="entry name" value="DNA-bd_HTH_TetR-type_CS"/>
</dbReference>
<dbReference type="RefSeq" id="WP_184639944.1">
    <property type="nucleotide sequence ID" value="NZ_BAABKT010000018.1"/>
</dbReference>
<sequence length="208" mass="22760">MRSEGSSSGQSARTFTEEARRAQIVECAIDTIADVGYGQASLAGIAKRAGISKGVISYHFAGKDELIERVVEHVYTKSAENMAHRLHDQPTAAATLRVYLTASIEFIRDHPREIAVIGDIVVNHRAPDGSLRYGVHTDEPLIAPLRELFEAGQRSGEFRAFAPEPMARVLRAAIDSTSSQVLTFPDFDADAYARELATTFDVATRKDP</sequence>